<name>A0AAD0ZEW2_9PSED</name>
<reference evidence="1 2" key="1">
    <citation type="submission" date="2018-03" db="EMBL/GenBank/DDBJ databases">
        <title>Diversity of phytobeneficial traits revealed by whole-genome analysis of worldwide-isolated phenazine-producing Pseudomonas spp.</title>
        <authorList>
            <person name="Biessy A."/>
            <person name="Novinscak A."/>
            <person name="Blom J."/>
            <person name="Leger G."/>
            <person name="Thomashow L.S."/>
            <person name="Cazorla F.M."/>
            <person name="Josic D."/>
            <person name="Filion M."/>
        </authorList>
    </citation>
    <scope>NUCLEOTIDE SEQUENCE [LARGE SCALE GENOMIC DNA]</scope>
    <source>
        <strain evidence="1 2">ChPhzS24</strain>
    </source>
</reference>
<organism evidence="1 2">
    <name type="scientific">Pseudomonas chlororaphis subsp. aureofaciens</name>
    <dbReference type="NCBI Taxonomy" id="587851"/>
    <lineage>
        <taxon>Bacteria</taxon>
        <taxon>Pseudomonadati</taxon>
        <taxon>Pseudomonadota</taxon>
        <taxon>Gammaproteobacteria</taxon>
        <taxon>Pseudomonadales</taxon>
        <taxon>Pseudomonadaceae</taxon>
        <taxon>Pseudomonas</taxon>
    </lineage>
</organism>
<dbReference type="Proteomes" id="UP000280455">
    <property type="component" value="Chromosome"/>
</dbReference>
<protein>
    <submittedName>
        <fullName evidence="1">Uncharacterized protein</fullName>
    </submittedName>
</protein>
<sequence>MCRLALFFSGKAAPGPCWESHGGGGAWAGFQVRVAQLTVEWCRPENAIPWASTWSGGRCWM</sequence>
<evidence type="ECO:0000313" key="1">
    <source>
        <dbReference type="EMBL" id="AZE29977.1"/>
    </source>
</evidence>
<dbReference type="EMBL" id="CP027750">
    <property type="protein sequence ID" value="AZE29977.1"/>
    <property type="molecule type" value="Genomic_DNA"/>
</dbReference>
<gene>
    <name evidence="1" type="ORF">C4K07_3192</name>
</gene>
<evidence type="ECO:0000313" key="2">
    <source>
        <dbReference type="Proteomes" id="UP000280455"/>
    </source>
</evidence>
<accession>A0AAD0ZEW2</accession>
<proteinExistence type="predicted"/>
<dbReference type="AlphaFoldDB" id="A0AAD0ZEW2"/>